<comment type="caution">
    <text evidence="3">The sequence shown here is derived from an EMBL/GenBank/DDBJ whole genome shotgun (WGS) entry which is preliminary data.</text>
</comment>
<dbReference type="SMART" id="SM00487">
    <property type="entry name" value="DEXDc"/>
    <property type="match status" value="1"/>
</dbReference>
<dbReference type="GO" id="GO:0004386">
    <property type="term" value="F:helicase activity"/>
    <property type="evidence" value="ECO:0007669"/>
    <property type="project" value="UniProtKB-KW"/>
</dbReference>
<reference evidence="3" key="1">
    <citation type="submission" date="2021-01" db="EMBL/GenBank/DDBJ databases">
        <title>YIM 132084 draft genome.</title>
        <authorList>
            <person name="An D."/>
        </authorList>
    </citation>
    <scope>NUCLEOTIDE SEQUENCE</scope>
    <source>
        <strain evidence="3">YIM 132084</strain>
    </source>
</reference>
<dbReference type="GO" id="GO:0003677">
    <property type="term" value="F:DNA binding"/>
    <property type="evidence" value="ECO:0007669"/>
    <property type="project" value="InterPro"/>
</dbReference>
<dbReference type="Proteomes" id="UP000663792">
    <property type="component" value="Unassembled WGS sequence"/>
</dbReference>
<dbReference type="InterPro" id="IPR006935">
    <property type="entry name" value="Helicase/UvrB_N"/>
</dbReference>
<feature type="compositionally biased region" description="Gly residues" evidence="1">
    <location>
        <begin position="46"/>
        <end position="63"/>
    </location>
</feature>
<evidence type="ECO:0000313" key="3">
    <source>
        <dbReference type="EMBL" id="MBM9467118.1"/>
    </source>
</evidence>
<dbReference type="PANTHER" id="PTHR47396:SF2">
    <property type="entry name" value="HELICASE ATP-BINDING DOMAIN-CONTAINING PROTEIN"/>
    <property type="match status" value="1"/>
</dbReference>
<protein>
    <submittedName>
        <fullName evidence="3">DEAD/DEAH box helicase family protein</fullName>
    </submittedName>
</protein>
<keyword evidence="3" id="KW-0378">Hydrolase</keyword>
<dbReference type="AlphaFoldDB" id="A0A938YFZ3"/>
<keyword evidence="4" id="KW-1185">Reference proteome</keyword>
<dbReference type="PANTHER" id="PTHR47396">
    <property type="entry name" value="TYPE I RESTRICTION ENZYME ECOKI R PROTEIN"/>
    <property type="match status" value="1"/>
</dbReference>
<feature type="region of interest" description="Disordered" evidence="1">
    <location>
        <begin position="1"/>
        <end position="65"/>
    </location>
</feature>
<feature type="region of interest" description="Disordered" evidence="1">
    <location>
        <begin position="94"/>
        <end position="128"/>
    </location>
</feature>
<dbReference type="Gene3D" id="3.40.50.300">
    <property type="entry name" value="P-loop containing nucleotide triphosphate hydrolases"/>
    <property type="match status" value="2"/>
</dbReference>
<dbReference type="GO" id="GO:0005524">
    <property type="term" value="F:ATP binding"/>
    <property type="evidence" value="ECO:0007669"/>
    <property type="project" value="InterPro"/>
</dbReference>
<dbReference type="InterPro" id="IPR003593">
    <property type="entry name" value="AAA+_ATPase"/>
</dbReference>
<name>A0A938YFZ3_9ACTN</name>
<dbReference type="InterPro" id="IPR001650">
    <property type="entry name" value="Helicase_C-like"/>
</dbReference>
<keyword evidence="3" id="KW-0547">Nucleotide-binding</keyword>
<dbReference type="PROSITE" id="PS51192">
    <property type="entry name" value="HELICASE_ATP_BIND_1"/>
    <property type="match status" value="1"/>
</dbReference>
<dbReference type="GO" id="GO:0005829">
    <property type="term" value="C:cytosol"/>
    <property type="evidence" value="ECO:0007669"/>
    <property type="project" value="TreeGrafter"/>
</dbReference>
<feature type="domain" description="Helicase ATP-binding" evidence="2">
    <location>
        <begin position="120"/>
        <end position="279"/>
    </location>
</feature>
<dbReference type="EMBL" id="JAERWK010000008">
    <property type="protein sequence ID" value="MBM9467118.1"/>
    <property type="molecule type" value="Genomic_DNA"/>
</dbReference>
<accession>A0A938YFZ3</accession>
<dbReference type="InterPro" id="IPR014001">
    <property type="entry name" value="Helicase_ATP-bd"/>
</dbReference>
<sequence length="707" mass="75118">MPGPPGEPVEVVAGRTRVGGRDGRSWAGTALGSNAVPPGGWEPRSGPGGGWCAAGEDGIGLGRATGAPAGVAPHIDERRLRPWQRIALEAYDRAHDPDAVLNGSPAPVPADPEDERPARPLPSGPRRDFLVTATPGAGKTTFALSVACRLMQRRTVDRVVVVAPTDHLRTQWADAAAEVGLLLDPGMTNAQGPVPDGMHGYVTTYAQVAARPAIHAARTRTRRTLVILDEIHHAGDGLSWGEATAEAFDEVHRRLSLTGTPFRTKAGERIPFVTYRTEGDLLRSVADFTYGYRQALADRVVRPVVFAAYTGVSRWRNNAGEVISASLTEQSTKSVEAAAWQTALDPKGGWVPHVIAAMDERITHLRANGMPDAAGLVLASDQEAARAYATVVRRITGRKPALVLSDDPAASRRIEAFRTADTRIVVCVRMISEGVDIPRAACLAWMTSYRTPLFFAQAVGRVVRARGPQESATVFLPAVRPLLALAAELEQDRDFVIMPPVKQESEADEFDELAQDLLDLPDPEPAERRSGTVEGLESQAEFAHLLHSGKAVTAAPGAPAEGASSSAGPVTLDDADAEFVGLPGLLTPEQTAALLARRDSELRRKVDQAARTGSLFDLDGSGTGGGAGPDGHDGGDDHDDEHLVRGWRAAAALRREVNSLVGRVAARTGAPHAAVHAQLRRAVPGPAQAAASPDLLERRRDHLLGML</sequence>
<keyword evidence="3" id="KW-0347">Helicase</keyword>
<gene>
    <name evidence="3" type="ORF">JL106_07455</name>
</gene>
<organism evidence="3 4">
    <name type="scientific">Nakamurella leprariae</name>
    <dbReference type="NCBI Taxonomy" id="2803911"/>
    <lineage>
        <taxon>Bacteria</taxon>
        <taxon>Bacillati</taxon>
        <taxon>Actinomycetota</taxon>
        <taxon>Actinomycetes</taxon>
        <taxon>Nakamurellales</taxon>
        <taxon>Nakamurellaceae</taxon>
        <taxon>Nakamurella</taxon>
    </lineage>
</organism>
<dbReference type="SMART" id="SM00382">
    <property type="entry name" value="AAA"/>
    <property type="match status" value="1"/>
</dbReference>
<dbReference type="GO" id="GO:0016787">
    <property type="term" value="F:hydrolase activity"/>
    <property type="evidence" value="ECO:0007669"/>
    <property type="project" value="InterPro"/>
</dbReference>
<dbReference type="InterPro" id="IPR050742">
    <property type="entry name" value="Helicase_Restrict-Modif_Enz"/>
</dbReference>
<dbReference type="Pfam" id="PF04851">
    <property type="entry name" value="ResIII"/>
    <property type="match status" value="1"/>
</dbReference>
<dbReference type="InterPro" id="IPR027417">
    <property type="entry name" value="P-loop_NTPase"/>
</dbReference>
<evidence type="ECO:0000313" key="4">
    <source>
        <dbReference type="Proteomes" id="UP000663792"/>
    </source>
</evidence>
<feature type="region of interest" description="Disordered" evidence="1">
    <location>
        <begin position="613"/>
        <end position="641"/>
    </location>
</feature>
<feature type="compositionally biased region" description="Basic and acidic residues" evidence="1">
    <location>
        <begin position="630"/>
        <end position="641"/>
    </location>
</feature>
<keyword evidence="3" id="KW-0067">ATP-binding</keyword>
<evidence type="ECO:0000259" key="2">
    <source>
        <dbReference type="PROSITE" id="PS51192"/>
    </source>
</evidence>
<dbReference type="SUPFAM" id="SSF52540">
    <property type="entry name" value="P-loop containing nucleoside triphosphate hydrolases"/>
    <property type="match status" value="1"/>
</dbReference>
<evidence type="ECO:0000256" key="1">
    <source>
        <dbReference type="SAM" id="MobiDB-lite"/>
    </source>
</evidence>
<dbReference type="Pfam" id="PF00271">
    <property type="entry name" value="Helicase_C"/>
    <property type="match status" value="1"/>
</dbReference>
<proteinExistence type="predicted"/>